<accession>A0A931J390</accession>
<reference evidence="3" key="1">
    <citation type="submission" date="2020-12" db="EMBL/GenBank/DDBJ databases">
        <title>The genome sequence of Inhella sp. 1Y17.</title>
        <authorList>
            <person name="Liu Y."/>
        </authorList>
    </citation>
    <scope>NUCLEOTIDE SEQUENCE</scope>
    <source>
        <strain evidence="3">1Y17</strain>
    </source>
</reference>
<dbReference type="Pfam" id="PF00657">
    <property type="entry name" value="Lipase_GDSL"/>
    <property type="match status" value="1"/>
</dbReference>
<evidence type="ECO:0000313" key="4">
    <source>
        <dbReference type="Proteomes" id="UP000613266"/>
    </source>
</evidence>
<proteinExistence type="predicted"/>
<dbReference type="InterPro" id="IPR036514">
    <property type="entry name" value="SGNH_hydro_sf"/>
</dbReference>
<dbReference type="Gene3D" id="3.40.50.1110">
    <property type="entry name" value="SGNH hydrolase"/>
    <property type="match status" value="1"/>
</dbReference>
<dbReference type="Proteomes" id="UP000613266">
    <property type="component" value="Unassembled WGS sequence"/>
</dbReference>
<gene>
    <name evidence="3" type="ORF">I7X39_11350</name>
</gene>
<dbReference type="InterPro" id="IPR008265">
    <property type="entry name" value="Lipase_GDSL_AS"/>
</dbReference>
<dbReference type="SUPFAM" id="SSF52266">
    <property type="entry name" value="SGNH hydrolase"/>
    <property type="match status" value="1"/>
</dbReference>
<dbReference type="EMBL" id="JAEDAK010000007">
    <property type="protein sequence ID" value="MBH9577496.1"/>
    <property type="molecule type" value="Genomic_DNA"/>
</dbReference>
<dbReference type="PROSITE" id="PS51257">
    <property type="entry name" value="PROKAR_LIPOPROTEIN"/>
    <property type="match status" value="1"/>
</dbReference>
<feature type="chain" id="PRO_5038032499" evidence="2">
    <location>
        <begin position="20"/>
        <end position="388"/>
    </location>
</feature>
<keyword evidence="1 3" id="KW-0378">Hydrolase</keyword>
<feature type="signal peptide" evidence="2">
    <location>
        <begin position="1"/>
        <end position="19"/>
    </location>
</feature>
<dbReference type="AlphaFoldDB" id="A0A931J390"/>
<organism evidence="3 4">
    <name type="scientific">Inhella proteolytica</name>
    <dbReference type="NCBI Taxonomy" id="2795029"/>
    <lineage>
        <taxon>Bacteria</taxon>
        <taxon>Pseudomonadati</taxon>
        <taxon>Pseudomonadota</taxon>
        <taxon>Betaproteobacteria</taxon>
        <taxon>Burkholderiales</taxon>
        <taxon>Sphaerotilaceae</taxon>
        <taxon>Inhella</taxon>
    </lineage>
</organism>
<sequence length="388" mass="38914">MKFKLGLCAVALAALAACGGGENSPPPPSTTTTTRLIAFGDSLTDGGAYSRGNSLILQSQAGVPKAAADLVGKFTNSPGEIWVEVLARRLGTTIAPERFEVGSASPVAASNGANSAANATNYAQGGARVAKVPGVGCNPNAAGACTAQAAVPLVTQIDRALAKGNFNPTDLVVIWGGANDVFFNATLAGNDIAAASVAAGRALTTAETQLIVAKYVIEMEQAGLAAIAQVKRVKAAGAQRVVLMTIPNAAQTPFGVAGGASTQALLTALSGAYNAQIKKEVELMDPGVLLFDAGALASNWYGNPAANGFVNVQAPVCNVPAALGSSSSFCFVTAAPAGSAGNPFLRVLPAGVTPANSMFADGVHPSVAAHEKFGVAMHEALKAKGWVQ</sequence>
<dbReference type="PANTHER" id="PTHR45648">
    <property type="entry name" value="GDSL LIPASE/ACYLHYDROLASE FAMILY PROTEIN (AFU_ORTHOLOGUE AFUA_4G14700)"/>
    <property type="match status" value="1"/>
</dbReference>
<evidence type="ECO:0000313" key="3">
    <source>
        <dbReference type="EMBL" id="MBH9577496.1"/>
    </source>
</evidence>
<dbReference type="InterPro" id="IPR001087">
    <property type="entry name" value="GDSL"/>
</dbReference>
<protein>
    <submittedName>
        <fullName evidence="3">SGNH/GDSL hydrolase family protein</fullName>
    </submittedName>
</protein>
<evidence type="ECO:0000256" key="1">
    <source>
        <dbReference type="ARBA" id="ARBA00022801"/>
    </source>
</evidence>
<comment type="caution">
    <text evidence="3">The sequence shown here is derived from an EMBL/GenBank/DDBJ whole genome shotgun (WGS) entry which is preliminary data.</text>
</comment>
<keyword evidence="2" id="KW-0732">Signal</keyword>
<dbReference type="PANTHER" id="PTHR45648:SF22">
    <property type="entry name" value="GDSL LIPASE_ACYLHYDROLASE FAMILY PROTEIN (AFU_ORTHOLOGUE AFUA_4G14700)"/>
    <property type="match status" value="1"/>
</dbReference>
<dbReference type="GO" id="GO:0016298">
    <property type="term" value="F:lipase activity"/>
    <property type="evidence" value="ECO:0007669"/>
    <property type="project" value="InterPro"/>
</dbReference>
<keyword evidence="4" id="KW-1185">Reference proteome</keyword>
<dbReference type="GO" id="GO:0006629">
    <property type="term" value="P:lipid metabolic process"/>
    <property type="evidence" value="ECO:0007669"/>
    <property type="project" value="InterPro"/>
</dbReference>
<dbReference type="RefSeq" id="WP_198111274.1">
    <property type="nucleotide sequence ID" value="NZ_JAEDAK010000007.1"/>
</dbReference>
<evidence type="ECO:0000256" key="2">
    <source>
        <dbReference type="SAM" id="SignalP"/>
    </source>
</evidence>
<dbReference type="InterPro" id="IPR051058">
    <property type="entry name" value="GDSL_Est/Lipase"/>
</dbReference>
<dbReference type="PROSITE" id="PS01098">
    <property type="entry name" value="LIPASE_GDSL_SER"/>
    <property type="match status" value="1"/>
</dbReference>
<name>A0A931J390_9BURK</name>